<evidence type="ECO:0000256" key="2">
    <source>
        <dbReference type="SAM" id="MobiDB-lite"/>
    </source>
</evidence>
<feature type="domain" description="SPOR" evidence="5">
    <location>
        <begin position="30"/>
        <end position="107"/>
    </location>
</feature>
<dbReference type="Gene3D" id="3.30.70.1070">
    <property type="entry name" value="Sporulation related repeat"/>
    <property type="match status" value="1"/>
</dbReference>
<gene>
    <name evidence="6" type="ORF">ACFQ21_03560</name>
</gene>
<dbReference type="Pfam" id="PF05036">
    <property type="entry name" value="SPOR"/>
    <property type="match status" value="1"/>
</dbReference>
<feature type="region of interest" description="Disordered" evidence="2">
    <location>
        <begin position="143"/>
        <end position="166"/>
    </location>
</feature>
<feature type="domain" description="OmpA-like" evidence="4">
    <location>
        <begin position="270"/>
        <end position="406"/>
    </location>
</feature>
<dbReference type="InterPro" id="IPR050330">
    <property type="entry name" value="Bact_OuterMem_StrucFunc"/>
</dbReference>
<dbReference type="SUPFAM" id="SSF110997">
    <property type="entry name" value="Sporulation related repeat"/>
    <property type="match status" value="1"/>
</dbReference>
<keyword evidence="1" id="KW-0472">Membrane</keyword>
<dbReference type="CDD" id="cd07185">
    <property type="entry name" value="OmpA_C-like"/>
    <property type="match status" value="1"/>
</dbReference>
<dbReference type="InterPro" id="IPR007730">
    <property type="entry name" value="SPOR-like_dom"/>
</dbReference>
<dbReference type="PANTHER" id="PTHR30329:SF21">
    <property type="entry name" value="LIPOPROTEIN YIAD-RELATED"/>
    <property type="match status" value="1"/>
</dbReference>
<evidence type="ECO:0000313" key="6">
    <source>
        <dbReference type="EMBL" id="MFD0998364.1"/>
    </source>
</evidence>
<sequence>MKFFKSVLLMAMSVMIHFSVQSQNNTEPDVIASNQYYVVIGAFAVHDNATNFVKHASSLQLPASYALNTDKNLYYVYVLRTDDREKAVEQAQQVRLEANLTDTWVYHGEILDAHVLTDDNEDKITMTSVPLTNTATEKKLESSTVSVVAPPERKPEAVVDREPVRESASIDEGEGKRFLFHVFRANDGEAVEGDVDAIDVVRSRKIGSYKSNMPVRVAERSDLTDVSFICEVFGYRRAQNTINFQDPLAMDGVSQDSSQNIVVPFELVRLKKGDIAVMYHVYFFKDAAIMRPESNYEVNSLVEMLKENPKYKIKIHGHTNGSAYGKIVYMGKSDNFFSLSNTREGFGSAKELSEERARVIRNFLISTGIEKERMTIKAWGGKRPVHNKNSAKAQENVRVEIEILED</sequence>
<dbReference type="Pfam" id="PF00691">
    <property type="entry name" value="OmpA"/>
    <property type="match status" value="1"/>
</dbReference>
<keyword evidence="7" id="KW-1185">Reference proteome</keyword>
<dbReference type="InterPro" id="IPR036680">
    <property type="entry name" value="SPOR-like_sf"/>
</dbReference>
<keyword evidence="3" id="KW-0732">Signal</keyword>
<feature type="signal peptide" evidence="3">
    <location>
        <begin position="1"/>
        <end position="22"/>
    </location>
</feature>
<dbReference type="Proteomes" id="UP001597112">
    <property type="component" value="Unassembled WGS sequence"/>
</dbReference>
<dbReference type="InterPro" id="IPR006665">
    <property type="entry name" value="OmpA-like"/>
</dbReference>
<dbReference type="PROSITE" id="PS51724">
    <property type="entry name" value="SPOR"/>
    <property type="match status" value="1"/>
</dbReference>
<feature type="compositionally biased region" description="Basic and acidic residues" evidence="2">
    <location>
        <begin position="151"/>
        <end position="165"/>
    </location>
</feature>
<feature type="chain" id="PRO_5047108484" evidence="3">
    <location>
        <begin position="23"/>
        <end position="406"/>
    </location>
</feature>
<evidence type="ECO:0000313" key="7">
    <source>
        <dbReference type="Proteomes" id="UP001597112"/>
    </source>
</evidence>
<dbReference type="PROSITE" id="PS51123">
    <property type="entry name" value="OMPA_2"/>
    <property type="match status" value="1"/>
</dbReference>
<accession>A0ABW3JXS8</accession>
<dbReference type="EMBL" id="JBHTKA010000001">
    <property type="protein sequence ID" value="MFD0998364.1"/>
    <property type="molecule type" value="Genomic_DNA"/>
</dbReference>
<evidence type="ECO:0000259" key="4">
    <source>
        <dbReference type="PROSITE" id="PS51123"/>
    </source>
</evidence>
<dbReference type="Gene3D" id="3.30.1330.60">
    <property type="entry name" value="OmpA-like domain"/>
    <property type="match status" value="1"/>
</dbReference>
<dbReference type="PRINTS" id="PR01023">
    <property type="entry name" value="NAFLGMOTY"/>
</dbReference>
<proteinExistence type="predicted"/>
<evidence type="ECO:0000256" key="3">
    <source>
        <dbReference type="SAM" id="SignalP"/>
    </source>
</evidence>
<organism evidence="6 7">
    <name type="scientific">Ohtaekwangia kribbensis</name>
    <dbReference type="NCBI Taxonomy" id="688913"/>
    <lineage>
        <taxon>Bacteria</taxon>
        <taxon>Pseudomonadati</taxon>
        <taxon>Bacteroidota</taxon>
        <taxon>Cytophagia</taxon>
        <taxon>Cytophagales</taxon>
        <taxon>Fulvivirgaceae</taxon>
        <taxon>Ohtaekwangia</taxon>
    </lineage>
</organism>
<comment type="caution">
    <text evidence="6">The sequence shown here is derived from an EMBL/GenBank/DDBJ whole genome shotgun (WGS) entry which is preliminary data.</text>
</comment>
<dbReference type="InterPro" id="IPR036737">
    <property type="entry name" value="OmpA-like_sf"/>
</dbReference>
<protein>
    <submittedName>
        <fullName evidence="6">OmpA family protein</fullName>
    </submittedName>
</protein>
<reference evidence="7" key="1">
    <citation type="journal article" date="2019" name="Int. J. Syst. Evol. Microbiol.">
        <title>The Global Catalogue of Microorganisms (GCM) 10K type strain sequencing project: providing services to taxonomists for standard genome sequencing and annotation.</title>
        <authorList>
            <consortium name="The Broad Institute Genomics Platform"/>
            <consortium name="The Broad Institute Genome Sequencing Center for Infectious Disease"/>
            <person name="Wu L."/>
            <person name="Ma J."/>
        </authorList>
    </citation>
    <scope>NUCLEOTIDE SEQUENCE [LARGE SCALE GENOMIC DNA]</scope>
    <source>
        <strain evidence="7">CCUG 58938</strain>
    </source>
</reference>
<evidence type="ECO:0000259" key="5">
    <source>
        <dbReference type="PROSITE" id="PS51724"/>
    </source>
</evidence>
<dbReference type="RefSeq" id="WP_377574940.1">
    <property type="nucleotide sequence ID" value="NZ_JBHTKA010000001.1"/>
</dbReference>
<dbReference type="SUPFAM" id="SSF103088">
    <property type="entry name" value="OmpA-like"/>
    <property type="match status" value="1"/>
</dbReference>
<name>A0ABW3JXS8_9BACT</name>
<evidence type="ECO:0000256" key="1">
    <source>
        <dbReference type="PROSITE-ProRule" id="PRU00473"/>
    </source>
</evidence>
<dbReference type="PANTHER" id="PTHR30329">
    <property type="entry name" value="STATOR ELEMENT OF FLAGELLAR MOTOR COMPLEX"/>
    <property type="match status" value="1"/>
</dbReference>